<dbReference type="AlphaFoldDB" id="A0A0M2PW25"/>
<dbReference type="InterPro" id="IPR050834">
    <property type="entry name" value="Glycosyltransf_2"/>
</dbReference>
<keyword evidence="4" id="KW-1185">Reference proteome</keyword>
<dbReference type="InterPro" id="IPR001173">
    <property type="entry name" value="Glyco_trans_2-like"/>
</dbReference>
<evidence type="ECO:0000259" key="2">
    <source>
        <dbReference type="Pfam" id="PF00535"/>
    </source>
</evidence>
<protein>
    <recommendedName>
        <fullName evidence="2">Glycosyltransferase 2-like domain-containing protein</fullName>
    </recommendedName>
</protein>
<dbReference type="SUPFAM" id="SSF53448">
    <property type="entry name" value="Nucleotide-diphospho-sugar transferases"/>
    <property type="match status" value="1"/>
</dbReference>
<dbReference type="OrthoDB" id="468448at2"/>
<feature type="region of interest" description="Disordered" evidence="1">
    <location>
        <begin position="69"/>
        <end position="92"/>
    </location>
</feature>
<feature type="domain" description="Glycosyltransferase 2-like" evidence="2">
    <location>
        <begin position="99"/>
        <end position="162"/>
    </location>
</feature>
<feature type="domain" description="Glycosyltransferase 2-like" evidence="2">
    <location>
        <begin position="11"/>
        <end position="69"/>
    </location>
</feature>
<gene>
    <name evidence="3" type="ORF">PROH_16920</name>
</gene>
<comment type="caution">
    <text evidence="3">The sequence shown here is derived from an EMBL/GenBank/DDBJ whole genome shotgun (WGS) entry which is preliminary data.</text>
</comment>
<sequence length="359" mass="40718">MVPSALPLNFSIVIPTYNGAQRLPGLFACLDRCWHWCQNQDPVMTWEVIVVDNGSQDETRQVVEQYQNQWADRGRDRTNPPQPWESGPSAPIHPGEPLPLVRYAFEPQPGAAHARQRGVTLAQAEWIGFLDDDNWPEPDWIGAALAFAQAHPRTGAIGSQIHGAFATPPPPELDPLLPYLAIVERGDRPLEYLPQKKLLPPSAGLVVRRSVWLTCLPHRLRLTGRTATSMLTAEDLEALAHILRHGWQVWYNPAMVIHHQIPPWRLQASYLLPFFQGIGLSRHVTRILSVPPWQRPLWFGLYIANDLRRILRLLLSHGLPRRSNLVARCYLTLYGYSLLSPFYLGWQGIRSGGRRRSSP</sequence>
<accession>A0A0M2PW25</accession>
<dbReference type="InterPro" id="IPR029044">
    <property type="entry name" value="Nucleotide-diphossugar_trans"/>
</dbReference>
<dbReference type="RefSeq" id="WP_017712011.1">
    <property type="nucleotide sequence ID" value="NZ_KB235936.1"/>
</dbReference>
<dbReference type="eggNOG" id="COG0463">
    <property type="taxonomic scope" value="Bacteria"/>
</dbReference>
<organism evidence="3 4">
    <name type="scientific">Prochlorothrix hollandica PCC 9006 = CALU 1027</name>
    <dbReference type="NCBI Taxonomy" id="317619"/>
    <lineage>
        <taxon>Bacteria</taxon>
        <taxon>Bacillati</taxon>
        <taxon>Cyanobacteriota</taxon>
        <taxon>Cyanophyceae</taxon>
        <taxon>Prochlorotrichales</taxon>
        <taxon>Prochlorotrichaceae</taxon>
        <taxon>Prochlorothrix</taxon>
    </lineage>
</organism>
<dbReference type="PANTHER" id="PTHR43685">
    <property type="entry name" value="GLYCOSYLTRANSFERASE"/>
    <property type="match status" value="1"/>
</dbReference>
<dbReference type="STRING" id="317619.GCA_000332315_01470"/>
<proteinExistence type="predicted"/>
<dbReference type="PANTHER" id="PTHR43685:SF2">
    <property type="entry name" value="GLYCOSYLTRANSFERASE 2-LIKE DOMAIN-CONTAINING PROTEIN"/>
    <property type="match status" value="1"/>
</dbReference>
<dbReference type="EMBL" id="AJTX02000007">
    <property type="protein sequence ID" value="KKI98576.1"/>
    <property type="molecule type" value="Genomic_DNA"/>
</dbReference>
<evidence type="ECO:0000256" key="1">
    <source>
        <dbReference type="SAM" id="MobiDB-lite"/>
    </source>
</evidence>
<dbReference type="Gene3D" id="3.90.550.10">
    <property type="entry name" value="Spore Coat Polysaccharide Biosynthesis Protein SpsA, Chain A"/>
    <property type="match status" value="1"/>
</dbReference>
<reference evidence="3" key="1">
    <citation type="submission" date="2012-04" db="EMBL/GenBank/DDBJ databases">
        <authorList>
            <person name="Borisov I.G."/>
            <person name="Ivanikova N.V."/>
            <person name="Pinevich A.V."/>
        </authorList>
    </citation>
    <scope>NUCLEOTIDE SEQUENCE</scope>
    <source>
        <strain evidence="3">CALU 1027</strain>
    </source>
</reference>
<dbReference type="Pfam" id="PF00535">
    <property type="entry name" value="Glycos_transf_2"/>
    <property type="match status" value="2"/>
</dbReference>
<evidence type="ECO:0000313" key="3">
    <source>
        <dbReference type="EMBL" id="KKI98576.1"/>
    </source>
</evidence>
<dbReference type="CDD" id="cd00761">
    <property type="entry name" value="Glyco_tranf_GTA_type"/>
    <property type="match status" value="1"/>
</dbReference>
<name>A0A0M2PW25_PROHO</name>
<dbReference type="Proteomes" id="UP000034681">
    <property type="component" value="Unassembled WGS sequence"/>
</dbReference>
<evidence type="ECO:0000313" key="4">
    <source>
        <dbReference type="Proteomes" id="UP000034681"/>
    </source>
</evidence>
<dbReference type="NCBIfam" id="NF038302">
    <property type="entry name" value="EPS_HpsE"/>
    <property type="match status" value="1"/>
</dbReference>